<gene>
    <name evidence="1" type="ORF">BST97_12105</name>
</gene>
<reference evidence="1 2" key="1">
    <citation type="submission" date="2016-11" db="EMBL/GenBank/DDBJ databases">
        <title>Trade-off between light-utilization and light-protection in marine flavobacteria.</title>
        <authorList>
            <person name="Kumagai Y."/>
        </authorList>
    </citation>
    <scope>NUCLEOTIDE SEQUENCE [LARGE SCALE GENOMIC DNA]</scope>
    <source>
        <strain evidence="1 2">JCM 13191</strain>
    </source>
</reference>
<name>A0A1W6MM46_9FLAO</name>
<dbReference type="AlphaFoldDB" id="A0A1W6MM46"/>
<evidence type="ECO:0000313" key="1">
    <source>
        <dbReference type="EMBL" id="ARN78673.1"/>
    </source>
</evidence>
<dbReference type="EMBL" id="CP019344">
    <property type="protein sequence ID" value="ARN78673.1"/>
    <property type="molecule type" value="Genomic_DNA"/>
</dbReference>
<protein>
    <submittedName>
        <fullName evidence="1">Uncharacterized protein</fullName>
    </submittedName>
</protein>
<organism evidence="1 2">
    <name type="scientific">Nonlabens spongiae</name>
    <dbReference type="NCBI Taxonomy" id="331648"/>
    <lineage>
        <taxon>Bacteria</taxon>
        <taxon>Pseudomonadati</taxon>
        <taxon>Bacteroidota</taxon>
        <taxon>Flavobacteriia</taxon>
        <taxon>Flavobacteriales</taxon>
        <taxon>Flavobacteriaceae</taxon>
        <taxon>Nonlabens</taxon>
    </lineage>
</organism>
<keyword evidence="2" id="KW-1185">Reference proteome</keyword>
<sequence>MLTKKQRLSKLNGIFVSIANLKTQNKIVQDANADELDFYELDADDTPDIGDRVSVDDDKKYTGQRVMPDGSTVIIKEGVLIDILESEDDHLYAKHNCVAHLKNNEGEVVKIYGDADTPFAPGNRVTVNSKKNQANKVIHFQSLTVHVRYGKLLDIDNE</sequence>
<dbReference type="STRING" id="331648.BST97_12105"/>
<dbReference type="RefSeq" id="WP_085767478.1">
    <property type="nucleotide sequence ID" value="NZ_CP019344.1"/>
</dbReference>
<evidence type="ECO:0000313" key="2">
    <source>
        <dbReference type="Proteomes" id="UP000193431"/>
    </source>
</evidence>
<dbReference type="OrthoDB" id="1243473at2"/>
<proteinExistence type="predicted"/>
<accession>A0A1W6MM46</accession>
<dbReference type="Proteomes" id="UP000193431">
    <property type="component" value="Chromosome"/>
</dbReference>